<reference evidence="5 6" key="1">
    <citation type="submission" date="2020-09" db="EMBL/GenBank/DDBJ databases">
        <title>Diversity and distribution of actinomycetes associated with coral in the coast of Hainan.</title>
        <authorList>
            <person name="Li F."/>
        </authorList>
    </citation>
    <scope>NUCLEOTIDE SEQUENCE [LARGE SCALE GENOMIC DNA]</scope>
    <source>
        <strain evidence="5 6">HNM0947</strain>
    </source>
</reference>
<dbReference type="EMBL" id="JADBGI010000006">
    <property type="protein sequence ID" value="MBE2998818.1"/>
    <property type="molecule type" value="Genomic_DNA"/>
</dbReference>
<gene>
    <name evidence="5" type="ORF">IDM40_08890</name>
</gene>
<evidence type="ECO:0000313" key="6">
    <source>
        <dbReference type="Proteomes" id="UP000806528"/>
    </source>
</evidence>
<evidence type="ECO:0000313" key="5">
    <source>
        <dbReference type="EMBL" id="MBE2998818.1"/>
    </source>
</evidence>
<dbReference type="Gene3D" id="3.40.50.150">
    <property type="entry name" value="Vaccinia Virus protein VP39"/>
    <property type="match status" value="1"/>
</dbReference>
<dbReference type="CDD" id="cd02440">
    <property type="entry name" value="AdoMet_MTases"/>
    <property type="match status" value="1"/>
</dbReference>
<keyword evidence="6" id="KW-1185">Reference proteome</keyword>
<evidence type="ECO:0000256" key="1">
    <source>
        <dbReference type="ARBA" id="ARBA00022603"/>
    </source>
</evidence>
<sequence length="224" mass="24289">MSNGPPRSAWTDPLAWDHNSHYHGHLIRRLPEHAARVLDVGCGEGRLARTLAERGLQVDALDADPDAILRARALTPARLGVRYRAVPLEEADTEHRAYDAVTAVAVLHHMPLGPALDRLADAVAPGGTLAVLGLYREAHPADFAATAAALLPQWFMGAGLRLAGSPFRPTDPPGVPEAPMRMCDPAQTLPEVRAEAARRLPGAQVRRLLFWRFSLVWTRPAQGA</sequence>
<dbReference type="RefSeq" id="WP_193121451.1">
    <property type="nucleotide sequence ID" value="NZ_JADBGI010000006.1"/>
</dbReference>
<evidence type="ECO:0000256" key="2">
    <source>
        <dbReference type="ARBA" id="ARBA00022679"/>
    </source>
</evidence>
<dbReference type="InterPro" id="IPR029063">
    <property type="entry name" value="SAM-dependent_MTases_sf"/>
</dbReference>
<dbReference type="SUPFAM" id="SSF53335">
    <property type="entry name" value="S-adenosyl-L-methionine-dependent methyltransferases"/>
    <property type="match status" value="1"/>
</dbReference>
<accession>A0ABR9P4P5</accession>
<dbReference type="PANTHER" id="PTHR43464:SF19">
    <property type="entry name" value="UBIQUINONE BIOSYNTHESIS O-METHYLTRANSFERASE, MITOCHONDRIAL"/>
    <property type="match status" value="1"/>
</dbReference>
<evidence type="ECO:0000256" key="3">
    <source>
        <dbReference type="ARBA" id="ARBA00022691"/>
    </source>
</evidence>
<dbReference type="InterPro" id="IPR013217">
    <property type="entry name" value="Methyltransf_12"/>
</dbReference>
<keyword evidence="2" id="KW-0808">Transferase</keyword>
<dbReference type="GO" id="GO:0008168">
    <property type="term" value="F:methyltransferase activity"/>
    <property type="evidence" value="ECO:0007669"/>
    <property type="project" value="UniProtKB-KW"/>
</dbReference>
<feature type="domain" description="Methyltransferase type 12" evidence="4">
    <location>
        <begin position="38"/>
        <end position="129"/>
    </location>
</feature>
<organism evidence="5 6">
    <name type="scientific">Nocardiopsis coralli</name>
    <dbReference type="NCBI Taxonomy" id="2772213"/>
    <lineage>
        <taxon>Bacteria</taxon>
        <taxon>Bacillati</taxon>
        <taxon>Actinomycetota</taxon>
        <taxon>Actinomycetes</taxon>
        <taxon>Streptosporangiales</taxon>
        <taxon>Nocardiopsidaceae</taxon>
        <taxon>Nocardiopsis</taxon>
    </lineage>
</organism>
<proteinExistence type="predicted"/>
<dbReference type="Pfam" id="PF08242">
    <property type="entry name" value="Methyltransf_12"/>
    <property type="match status" value="1"/>
</dbReference>
<evidence type="ECO:0000259" key="4">
    <source>
        <dbReference type="Pfam" id="PF08242"/>
    </source>
</evidence>
<keyword evidence="3" id="KW-0949">S-adenosyl-L-methionine</keyword>
<dbReference type="PANTHER" id="PTHR43464">
    <property type="entry name" value="METHYLTRANSFERASE"/>
    <property type="match status" value="1"/>
</dbReference>
<dbReference type="Proteomes" id="UP000806528">
    <property type="component" value="Unassembled WGS sequence"/>
</dbReference>
<protein>
    <submittedName>
        <fullName evidence="5">Class I SAM-dependent methyltransferase</fullName>
    </submittedName>
</protein>
<comment type="caution">
    <text evidence="5">The sequence shown here is derived from an EMBL/GenBank/DDBJ whole genome shotgun (WGS) entry which is preliminary data.</text>
</comment>
<name>A0ABR9P4P5_9ACTN</name>
<keyword evidence="1 5" id="KW-0489">Methyltransferase</keyword>
<dbReference type="GO" id="GO:0032259">
    <property type="term" value="P:methylation"/>
    <property type="evidence" value="ECO:0007669"/>
    <property type="project" value="UniProtKB-KW"/>
</dbReference>